<protein>
    <submittedName>
        <fullName evidence="1">Uncharacterized protein</fullName>
    </submittedName>
</protein>
<organism evidence="1 2">
    <name type="scientific">Candidatus Doudnabacteria bacterium RIFCSPHIGHO2_12_FULL_48_16</name>
    <dbReference type="NCBI Taxonomy" id="1817838"/>
    <lineage>
        <taxon>Bacteria</taxon>
        <taxon>Candidatus Doudnaibacteriota</taxon>
    </lineage>
</organism>
<name>A0A1F5PLE9_9BACT</name>
<gene>
    <name evidence="1" type="ORF">A3E29_01255</name>
</gene>
<dbReference type="Proteomes" id="UP000177682">
    <property type="component" value="Unassembled WGS sequence"/>
</dbReference>
<sequence>MEEIMRSRLFVAAICFVLSGSVVWAQATKAKPKPAAATQAPAPAESAKPRPFTNEDVLKLHAAGFTEQEIVNAIEAASNKSFDTSADGLIALKAVKLSGRVIAAVLGKPYSPEPAPVNATPVVATTVPTAPTITPEAPDQKPASRGRKFPMFGLAGLVGGKKDSSTVDGKKLKDGEPAVIPTTLAPIAVTKTLKTFFESRNADYKIEGDRISTEWGHNRRCGIGNRCEDRAVVQVIDNNGAATVRVRVFQRKHEGGINKKPWVEDGDSKGDLTAQFAAELESVLAAATTTLQR</sequence>
<reference evidence="1 2" key="1">
    <citation type="journal article" date="2016" name="Nat. Commun.">
        <title>Thousands of microbial genomes shed light on interconnected biogeochemical processes in an aquifer system.</title>
        <authorList>
            <person name="Anantharaman K."/>
            <person name="Brown C.T."/>
            <person name="Hug L.A."/>
            <person name="Sharon I."/>
            <person name="Castelle C.J."/>
            <person name="Probst A.J."/>
            <person name="Thomas B.C."/>
            <person name="Singh A."/>
            <person name="Wilkins M.J."/>
            <person name="Karaoz U."/>
            <person name="Brodie E.L."/>
            <person name="Williams K.H."/>
            <person name="Hubbard S.S."/>
            <person name="Banfield J.F."/>
        </authorList>
    </citation>
    <scope>NUCLEOTIDE SEQUENCE [LARGE SCALE GENOMIC DNA]</scope>
</reference>
<evidence type="ECO:0000313" key="1">
    <source>
        <dbReference type="EMBL" id="OGE90736.1"/>
    </source>
</evidence>
<dbReference type="EMBL" id="MFEY01000004">
    <property type="protein sequence ID" value="OGE90736.1"/>
    <property type="molecule type" value="Genomic_DNA"/>
</dbReference>
<proteinExistence type="predicted"/>
<accession>A0A1F5PLE9</accession>
<comment type="caution">
    <text evidence="1">The sequence shown here is derived from an EMBL/GenBank/DDBJ whole genome shotgun (WGS) entry which is preliminary data.</text>
</comment>
<dbReference type="AlphaFoldDB" id="A0A1F5PLE9"/>
<evidence type="ECO:0000313" key="2">
    <source>
        <dbReference type="Proteomes" id="UP000177682"/>
    </source>
</evidence>